<dbReference type="AlphaFoldDB" id="S2CXZ7"/>
<gene>
    <name evidence="1" type="ORF">A33Q_4130</name>
</gene>
<dbReference type="EMBL" id="ALWO02000052">
    <property type="protein sequence ID" value="EOZ92037.1"/>
    <property type="molecule type" value="Genomic_DNA"/>
</dbReference>
<organism evidence="1 2">
    <name type="scientific">Indibacter alkaliphilus (strain CCUG 57479 / KCTC 22604 / LW1)</name>
    <dbReference type="NCBI Taxonomy" id="1189612"/>
    <lineage>
        <taxon>Bacteria</taxon>
        <taxon>Pseudomonadati</taxon>
        <taxon>Bacteroidota</taxon>
        <taxon>Cytophagia</taxon>
        <taxon>Cytophagales</taxon>
        <taxon>Cyclobacteriaceae</taxon>
    </lineage>
</organism>
<comment type="caution">
    <text evidence="1">The sequence shown here is derived from an EMBL/GenBank/DDBJ whole genome shotgun (WGS) entry which is preliminary data.</text>
</comment>
<dbReference type="GO" id="GO:0004638">
    <property type="term" value="F:phosphoribosylaminoimidazole carboxylase activity"/>
    <property type="evidence" value="ECO:0007669"/>
    <property type="project" value="UniProtKB-EC"/>
</dbReference>
<dbReference type="RefSeq" id="WP_009033121.1">
    <property type="nucleotide sequence ID" value="NZ_ALWO02000052.1"/>
</dbReference>
<dbReference type="eggNOG" id="ENOG50323PV">
    <property type="taxonomic scope" value="Bacteria"/>
</dbReference>
<dbReference type="EC" id="4.1.1.21" evidence="1"/>
<dbReference type="Proteomes" id="UP000006073">
    <property type="component" value="Unassembled WGS sequence"/>
</dbReference>
<sequence length="148" mass="17174">MWNEFYFDPRGKYSEQPQDDSLKSHPMFLKSLEILTLTRTLVGTLDEARAELYGAAMLGNASKINVRFAHAEKSDIYNQKMENALLVKLHAKNLYAISFRLALERTHAEEHLDLLRNAILDYRELFKAWIKTFGSARKKSDGWGMFED</sequence>
<evidence type="ECO:0000313" key="1">
    <source>
        <dbReference type="EMBL" id="EOZ92037.1"/>
    </source>
</evidence>
<proteinExistence type="predicted"/>
<dbReference type="OrthoDB" id="893100at2"/>
<accession>S2CXZ7</accession>
<name>S2CXZ7_INDAL</name>
<protein>
    <submittedName>
        <fullName evidence="1">Phosphoribosylaminoimidazole carboxylase catalytic subunit</fullName>
        <ecNumber evidence="1">4.1.1.21</ecNumber>
    </submittedName>
</protein>
<evidence type="ECO:0000313" key="2">
    <source>
        <dbReference type="Proteomes" id="UP000006073"/>
    </source>
</evidence>
<keyword evidence="1" id="KW-0456">Lyase</keyword>
<dbReference type="STRING" id="1189612.A33Q_4130"/>
<reference evidence="1 2" key="1">
    <citation type="journal article" date="2013" name="Genome Announc.">
        <title>Draft Genome Sequence of Indibacter alkaliphilus Strain LW1T, Isolated from Lonar Lake, a Haloalkaline Lake in the Buldana District of Maharashtra, India.</title>
        <authorList>
            <person name="Singh A."/>
            <person name="Kumar Jangir P."/>
            <person name="Sharma R."/>
            <person name="Singh A."/>
            <person name="Kumar Pinnaka A."/>
            <person name="Shivaji S."/>
        </authorList>
    </citation>
    <scope>NUCLEOTIDE SEQUENCE [LARGE SCALE GENOMIC DNA]</scope>
    <source>
        <strain evidence="2">CCUG 57479 / KCTC 22604 / LW1</strain>
    </source>
</reference>
<keyword evidence="2" id="KW-1185">Reference proteome</keyword>